<proteinExistence type="inferred from homology"/>
<comment type="similarity">
    <text evidence="2">Belongs to the sulfatase family.</text>
</comment>
<dbReference type="Pfam" id="PF00884">
    <property type="entry name" value="Sulfatase"/>
    <property type="match status" value="1"/>
</dbReference>
<evidence type="ECO:0000256" key="1">
    <source>
        <dbReference type="ARBA" id="ARBA00001913"/>
    </source>
</evidence>
<sequence length="543" mass="63588">MRRMNRFQFCLFIILAFCYLGDCRQPKPHILFIVADDLGWNDVGWHNPEVKTPNLDNLAKNGVILNNSYVHPVCTPSRNAFMTGLYPFRVGLQNGVIGAQEKKHIPENVQTLPERLKSVGYATHMVGKWHLGFCKWEYTPTGRGFDSFMGFYTGAQDYYKHTRNGGYDFRFNNSVYYPRKNQYSTKTYAKRAIEIFKNSDPRKQPLFLYLSFQSVHTPLQVPKRYENMYKHVKNEQRRKYLGMVTAMDDAIGEVVKATKKYRFMKNLLLVFTSDNGGAAHIAGNNLPLRGTKGSLWEGGTRVPTIVYSKTLLKRRQYVNNGMMHAVDWYATFLKIGGWKPSKVDKRIDGVNQWPMLRKGKPSARREFVYHIDSKANRAAIRMGKFKLIVGKPGIYNSWYSVPTGQYFCPINDENEEGAKTELFLYPSLNNMADNVKGFMNWAVSKVPGYRVWRKYKRFQSVKKCKEYHKKELRRWVFPKYLMFDLKRDPTERHNIAGYYPKIFQKLKRRLDRYLKYVRKPQSTTTYESSNPKFYNGTWSPGWC</sequence>
<dbReference type="InterPro" id="IPR017850">
    <property type="entry name" value="Alkaline_phosphatase_core_sf"/>
</dbReference>
<evidence type="ECO:0000256" key="7">
    <source>
        <dbReference type="SAM" id="SignalP"/>
    </source>
</evidence>
<feature type="chain" id="PRO_5046065032" description="Sulfatase N-terminal domain-containing protein" evidence="7">
    <location>
        <begin position="24"/>
        <end position="543"/>
    </location>
</feature>
<name>A0ABQ9E0K4_TEGGR</name>
<evidence type="ECO:0000256" key="3">
    <source>
        <dbReference type="ARBA" id="ARBA00022723"/>
    </source>
</evidence>
<comment type="cofactor">
    <cofactor evidence="1">
        <name>Ca(2+)</name>
        <dbReference type="ChEBI" id="CHEBI:29108"/>
    </cofactor>
</comment>
<dbReference type="CDD" id="cd16029">
    <property type="entry name" value="4-S"/>
    <property type="match status" value="1"/>
</dbReference>
<evidence type="ECO:0000256" key="4">
    <source>
        <dbReference type="ARBA" id="ARBA00022801"/>
    </source>
</evidence>
<keyword evidence="4" id="KW-0378">Hydrolase</keyword>
<evidence type="ECO:0000313" key="9">
    <source>
        <dbReference type="EMBL" id="KAJ8299003.1"/>
    </source>
</evidence>
<keyword evidence="5" id="KW-0106">Calcium</keyword>
<evidence type="ECO:0000313" key="10">
    <source>
        <dbReference type="Proteomes" id="UP001217089"/>
    </source>
</evidence>
<evidence type="ECO:0000256" key="6">
    <source>
        <dbReference type="ARBA" id="ARBA00023180"/>
    </source>
</evidence>
<keyword evidence="10" id="KW-1185">Reference proteome</keyword>
<keyword evidence="3" id="KW-0479">Metal-binding</keyword>
<protein>
    <recommendedName>
        <fullName evidence="8">Sulfatase N-terminal domain-containing protein</fullName>
    </recommendedName>
</protein>
<keyword evidence="7" id="KW-0732">Signal</keyword>
<dbReference type="Gene3D" id="3.30.1120.10">
    <property type="match status" value="2"/>
</dbReference>
<dbReference type="InterPro" id="IPR047115">
    <property type="entry name" value="ARSB"/>
</dbReference>
<accession>A0ABQ9E0K4</accession>
<gene>
    <name evidence="9" type="ORF">KUTeg_023063</name>
</gene>
<feature type="domain" description="Sulfatase N-terminal" evidence="8">
    <location>
        <begin position="28"/>
        <end position="335"/>
    </location>
</feature>
<dbReference type="PROSITE" id="PS00523">
    <property type="entry name" value="SULFATASE_1"/>
    <property type="match status" value="1"/>
</dbReference>
<dbReference type="Proteomes" id="UP001217089">
    <property type="component" value="Unassembled WGS sequence"/>
</dbReference>
<dbReference type="InterPro" id="IPR024607">
    <property type="entry name" value="Sulfatase_CS"/>
</dbReference>
<evidence type="ECO:0000259" key="8">
    <source>
        <dbReference type="Pfam" id="PF00884"/>
    </source>
</evidence>
<evidence type="ECO:0000256" key="5">
    <source>
        <dbReference type="ARBA" id="ARBA00022837"/>
    </source>
</evidence>
<reference evidence="9 10" key="1">
    <citation type="submission" date="2022-12" db="EMBL/GenBank/DDBJ databases">
        <title>Chromosome-level genome of Tegillarca granosa.</title>
        <authorList>
            <person name="Kim J."/>
        </authorList>
    </citation>
    <scope>NUCLEOTIDE SEQUENCE [LARGE SCALE GENOMIC DNA]</scope>
    <source>
        <strain evidence="9">Teg-2019</strain>
        <tissue evidence="9">Adductor muscle</tissue>
    </source>
</reference>
<organism evidence="9 10">
    <name type="scientific">Tegillarca granosa</name>
    <name type="common">Malaysian cockle</name>
    <name type="synonym">Anadara granosa</name>
    <dbReference type="NCBI Taxonomy" id="220873"/>
    <lineage>
        <taxon>Eukaryota</taxon>
        <taxon>Metazoa</taxon>
        <taxon>Spiralia</taxon>
        <taxon>Lophotrochozoa</taxon>
        <taxon>Mollusca</taxon>
        <taxon>Bivalvia</taxon>
        <taxon>Autobranchia</taxon>
        <taxon>Pteriomorphia</taxon>
        <taxon>Arcoida</taxon>
        <taxon>Arcoidea</taxon>
        <taxon>Arcidae</taxon>
        <taxon>Tegillarca</taxon>
    </lineage>
</organism>
<dbReference type="EMBL" id="JARBDR010000921">
    <property type="protein sequence ID" value="KAJ8299003.1"/>
    <property type="molecule type" value="Genomic_DNA"/>
</dbReference>
<dbReference type="PROSITE" id="PS00149">
    <property type="entry name" value="SULFATASE_2"/>
    <property type="match status" value="1"/>
</dbReference>
<dbReference type="Gene3D" id="3.40.720.10">
    <property type="entry name" value="Alkaline Phosphatase, subunit A"/>
    <property type="match status" value="1"/>
</dbReference>
<dbReference type="PANTHER" id="PTHR10342:SF273">
    <property type="entry name" value="RE14504P"/>
    <property type="match status" value="1"/>
</dbReference>
<dbReference type="PANTHER" id="PTHR10342">
    <property type="entry name" value="ARYLSULFATASE"/>
    <property type="match status" value="1"/>
</dbReference>
<dbReference type="InterPro" id="IPR000917">
    <property type="entry name" value="Sulfatase_N"/>
</dbReference>
<dbReference type="SUPFAM" id="SSF53649">
    <property type="entry name" value="Alkaline phosphatase-like"/>
    <property type="match status" value="1"/>
</dbReference>
<evidence type="ECO:0000256" key="2">
    <source>
        <dbReference type="ARBA" id="ARBA00008779"/>
    </source>
</evidence>
<comment type="caution">
    <text evidence="9">The sequence shown here is derived from an EMBL/GenBank/DDBJ whole genome shotgun (WGS) entry which is preliminary data.</text>
</comment>
<keyword evidence="6" id="KW-0325">Glycoprotein</keyword>
<feature type="signal peptide" evidence="7">
    <location>
        <begin position="1"/>
        <end position="23"/>
    </location>
</feature>